<dbReference type="InterPro" id="IPR018484">
    <property type="entry name" value="FGGY_N"/>
</dbReference>
<dbReference type="Gene3D" id="1.50.10.10">
    <property type="match status" value="1"/>
</dbReference>
<dbReference type="InterPro" id="IPR018485">
    <property type="entry name" value="FGGY_C"/>
</dbReference>
<evidence type="ECO:0000313" key="16">
    <source>
        <dbReference type="Proteomes" id="UP001140091"/>
    </source>
</evidence>
<dbReference type="GO" id="GO:0004370">
    <property type="term" value="F:glycerol kinase activity"/>
    <property type="evidence" value="ECO:0007669"/>
    <property type="project" value="InterPro"/>
</dbReference>
<dbReference type="InterPro" id="IPR012341">
    <property type="entry name" value="6hp_glycosidase-like_sf"/>
</dbReference>
<dbReference type="SUPFAM" id="SSF48225">
    <property type="entry name" value="Seven-hairpin glycosidases"/>
    <property type="match status" value="1"/>
</dbReference>
<dbReference type="GO" id="GO:0005509">
    <property type="term" value="F:calcium ion binding"/>
    <property type="evidence" value="ECO:0007669"/>
    <property type="project" value="InterPro"/>
</dbReference>
<dbReference type="SUPFAM" id="SSF53067">
    <property type="entry name" value="Actin-like ATPase domain"/>
    <property type="match status" value="2"/>
</dbReference>
<dbReference type="GO" id="GO:0046167">
    <property type="term" value="P:glycerol-3-phosphate biosynthetic process"/>
    <property type="evidence" value="ECO:0007669"/>
    <property type="project" value="TreeGrafter"/>
</dbReference>
<name>A0A9W8JH75_9AGAR</name>
<dbReference type="Proteomes" id="UP001140091">
    <property type="component" value="Unassembled WGS sequence"/>
</dbReference>
<evidence type="ECO:0000256" key="5">
    <source>
        <dbReference type="ARBA" id="ARBA00022741"/>
    </source>
</evidence>
<evidence type="ECO:0000256" key="1">
    <source>
        <dbReference type="ARBA" id="ARBA00005190"/>
    </source>
</evidence>
<keyword evidence="9" id="KW-1015">Disulfide bond</keyword>
<evidence type="ECO:0000256" key="11">
    <source>
        <dbReference type="RuleBase" id="RU361193"/>
    </source>
</evidence>
<dbReference type="FunFam" id="3.30.420.40:FF:000086">
    <property type="entry name" value="Glycerol kinase"/>
    <property type="match status" value="1"/>
</dbReference>
<evidence type="ECO:0000313" key="15">
    <source>
        <dbReference type="EMBL" id="KAJ2934039.1"/>
    </source>
</evidence>
<keyword evidence="5" id="KW-0547">Nucleotide-binding</keyword>
<dbReference type="CDD" id="cd07792">
    <property type="entry name" value="ASKHA_NBD_FGGY_GK1-3-like"/>
    <property type="match status" value="1"/>
</dbReference>
<feature type="disulfide bond" evidence="9">
    <location>
        <begin position="353"/>
        <end position="413"/>
    </location>
</feature>
<feature type="domain" description="Carbohydrate kinase FGGY C-terminal" evidence="14">
    <location>
        <begin position="885"/>
        <end position="1076"/>
    </location>
</feature>
<keyword evidence="6 10" id="KW-0418">Kinase</keyword>
<dbReference type="InterPro" id="IPR036026">
    <property type="entry name" value="Seven-hairpin_glycosidases"/>
</dbReference>
<sequence length="1133" mass="125229">MFSLQRSLPPWLRHKPKLLNTLYGGLVVISALVLLRIAASSLSSTPSFSFPGADPHVTSSEWNSRAERVKEAFLHAYHGYEKYASPEDELRPVTNEGMSGYNGWGATAFDSLDTMLLMGLQDEYERALEVVKAANFNVSRFAGGQVPYFETVIRYLGGLLSAYALSNDTTLLQRAENLADAIDPVFETPSGLAAFGVNPITHKQYNLGMHTLAEFASFQVEYTYLAKASGKKKYMDRVNKLNEIFRKTNLQGSGGMLATFWDTAGHPKDSRNKVSVGAQADSTHEYLLKQFLLTGKTDKFNLELYLKATAYIITNMLYLSPDRGLLYVTDTAVPLWTDSLAGSPSHVFEHLSCFFPGLLALGAHSLPLNDLESLGIDLSSLFTGGTAELYSTLKGYDLKQLHLWAAEGLAQTCWLTYADQPSGLGPDEVMMLAPASSREWDPQLERWRQVGESYLWINAMDKWKQSGGRGPMPGVSDKPPVIWTEEDRAAKRPNRRDYHVRKAGYLLRPETVESFYLLWRATGDVKWRNRGWTVFEAIERETKTGSGYVTLKDVRLKPAVRGNSMPSFFLAETLKYLYLLFKEDDILPIDHLKRTMATSSTLKQGEFVGALDCGTTSVRFIVFNKFADIIAQHQLEFPQYYPHPGWHEHDANEIQQTSDQCIEGAVKALEEAGWSKDSIKVIGITNQRETAVAWSRRTGKPLCKAIVWTDSRTKNTVAHYEHKLQTTGIQSKPGEFRLGQDGVDALRELTGLPLSTYFSAIKVRWMIDHYPEVSKAHEEDDLLFGTVESWVAYNLLGGVEKNIHIAEVTNASRTLLLNSTTLQWDPRLLDFFELRPSILPRIVSTSEVYGKIENGGPLTGVPIGGLVGDQQGALIGNKCLKQGEAKCTYGTGAFLLFCTGNEIVQSNHGLISTVAYQAGPDAKPVYALEGSIAVAGSAIKWLRDSMSLISSAGEVNDLAAKEKDTGGVYFVTAFSGLLAPYWDSGAAGMLIGISQYTNPSHIARATLEANAFQTRAIIESMKLDSGVDLKDLKVDGGMTNGDLAMEILANIGGFNVVRPEMRESTALGAAICAGSAVKLYGWDLSRPETLKGVNDHANTVFEPKSDEAERAKRWEGWQRAVERSRGWDEGVDA</sequence>
<comment type="similarity">
    <text evidence="3 10">Belongs to the FGGY kinase family.</text>
</comment>
<keyword evidence="12" id="KW-0472">Membrane</keyword>
<dbReference type="GO" id="GO:0005524">
    <property type="term" value="F:ATP binding"/>
    <property type="evidence" value="ECO:0007669"/>
    <property type="project" value="UniProtKB-KW"/>
</dbReference>
<dbReference type="Pfam" id="PF02782">
    <property type="entry name" value="FGGY_C"/>
    <property type="match status" value="1"/>
</dbReference>
<dbReference type="FunFam" id="3.30.420.40:FF:000108">
    <property type="entry name" value="Glycerol kinase, glycosomal"/>
    <property type="match status" value="1"/>
</dbReference>
<dbReference type="GO" id="GO:0036503">
    <property type="term" value="P:ERAD pathway"/>
    <property type="evidence" value="ECO:0007669"/>
    <property type="project" value="UniProtKB-ARBA"/>
</dbReference>
<accession>A0A9W8JH75</accession>
<keyword evidence="12" id="KW-0812">Transmembrane</keyword>
<comment type="similarity">
    <text evidence="2 11">Belongs to the glycosyl hydrolase 47 family.</text>
</comment>
<keyword evidence="11" id="KW-0326">Glycosidase</keyword>
<dbReference type="InterPro" id="IPR005999">
    <property type="entry name" value="Glycerol_kin"/>
</dbReference>
<evidence type="ECO:0000256" key="10">
    <source>
        <dbReference type="RuleBase" id="RU003733"/>
    </source>
</evidence>
<feature type="transmembrane region" description="Helical" evidence="12">
    <location>
        <begin position="21"/>
        <end position="39"/>
    </location>
</feature>
<dbReference type="Pfam" id="PF00370">
    <property type="entry name" value="FGGY_N"/>
    <property type="match status" value="1"/>
</dbReference>
<feature type="non-terminal residue" evidence="15">
    <location>
        <position position="1133"/>
    </location>
</feature>
<dbReference type="OrthoDB" id="5422795at2759"/>
<gene>
    <name evidence="15" type="ORF">H1R20_g3070</name>
</gene>
<keyword evidence="12" id="KW-1133">Transmembrane helix</keyword>
<proteinExistence type="inferred from homology"/>
<dbReference type="NCBIfam" id="NF000756">
    <property type="entry name" value="PRK00047.1"/>
    <property type="match status" value="1"/>
</dbReference>
<evidence type="ECO:0000256" key="6">
    <source>
        <dbReference type="ARBA" id="ARBA00022777"/>
    </source>
</evidence>
<reference evidence="15" key="1">
    <citation type="submission" date="2022-06" db="EMBL/GenBank/DDBJ databases">
        <title>Genome Sequence of Candolleomyces eurysporus.</title>
        <authorList>
            <person name="Buettner E."/>
        </authorList>
    </citation>
    <scope>NUCLEOTIDE SEQUENCE</scope>
    <source>
        <strain evidence="15">VTCC 930004</strain>
    </source>
</reference>
<dbReference type="PROSITE" id="PS00445">
    <property type="entry name" value="FGGY_KINASES_2"/>
    <property type="match status" value="1"/>
</dbReference>
<evidence type="ECO:0000259" key="14">
    <source>
        <dbReference type="Pfam" id="PF02782"/>
    </source>
</evidence>
<evidence type="ECO:0000256" key="9">
    <source>
        <dbReference type="PIRSR" id="PIRSR601382-3"/>
    </source>
</evidence>
<keyword evidence="4 10" id="KW-0808">Transferase</keyword>
<dbReference type="GO" id="GO:0006641">
    <property type="term" value="P:triglyceride metabolic process"/>
    <property type="evidence" value="ECO:0007669"/>
    <property type="project" value="TreeGrafter"/>
</dbReference>
<comment type="caution">
    <text evidence="15">The sequence shown here is derived from an EMBL/GenBank/DDBJ whole genome shotgun (WGS) entry which is preliminary data.</text>
</comment>
<dbReference type="PANTHER" id="PTHR10196:SF69">
    <property type="entry name" value="GLYCEROL KINASE"/>
    <property type="match status" value="1"/>
</dbReference>
<evidence type="ECO:0000256" key="3">
    <source>
        <dbReference type="ARBA" id="ARBA00009156"/>
    </source>
</evidence>
<dbReference type="PANTHER" id="PTHR10196">
    <property type="entry name" value="SUGAR KINASE"/>
    <property type="match status" value="1"/>
</dbReference>
<dbReference type="EC" id="3.2.1.-" evidence="11"/>
<evidence type="ECO:0000256" key="4">
    <source>
        <dbReference type="ARBA" id="ARBA00022679"/>
    </source>
</evidence>
<keyword evidence="8" id="KW-0067">ATP-binding</keyword>
<feature type="domain" description="Carbohydrate kinase FGGY N-terminal" evidence="13">
    <location>
        <begin position="609"/>
        <end position="876"/>
    </location>
</feature>
<organism evidence="15 16">
    <name type="scientific">Candolleomyces eurysporus</name>
    <dbReference type="NCBI Taxonomy" id="2828524"/>
    <lineage>
        <taxon>Eukaryota</taxon>
        <taxon>Fungi</taxon>
        <taxon>Dikarya</taxon>
        <taxon>Basidiomycota</taxon>
        <taxon>Agaricomycotina</taxon>
        <taxon>Agaricomycetes</taxon>
        <taxon>Agaricomycetidae</taxon>
        <taxon>Agaricales</taxon>
        <taxon>Agaricineae</taxon>
        <taxon>Psathyrellaceae</taxon>
        <taxon>Candolleomyces</taxon>
    </lineage>
</organism>
<keyword evidence="11" id="KW-0378">Hydrolase</keyword>
<dbReference type="InterPro" id="IPR043129">
    <property type="entry name" value="ATPase_NBD"/>
</dbReference>
<dbReference type="Gene3D" id="3.30.420.40">
    <property type="match status" value="2"/>
</dbReference>
<dbReference type="Pfam" id="PF01532">
    <property type="entry name" value="Glyco_hydro_47"/>
    <property type="match status" value="1"/>
</dbReference>
<evidence type="ECO:0000256" key="7">
    <source>
        <dbReference type="ARBA" id="ARBA00022798"/>
    </source>
</evidence>
<dbReference type="InterPro" id="IPR001382">
    <property type="entry name" value="Glyco_hydro_47"/>
</dbReference>
<evidence type="ECO:0000256" key="8">
    <source>
        <dbReference type="ARBA" id="ARBA00022840"/>
    </source>
</evidence>
<keyword evidence="16" id="KW-1185">Reference proteome</keyword>
<protein>
    <recommendedName>
        <fullName evidence="11">alpha-1,2-Mannosidase</fullName>
        <ecNumber evidence="11">3.2.1.-</ecNumber>
    </recommendedName>
</protein>
<dbReference type="NCBIfam" id="TIGR01311">
    <property type="entry name" value="glycerol_kin"/>
    <property type="match status" value="1"/>
</dbReference>
<dbReference type="GO" id="GO:0006071">
    <property type="term" value="P:glycerol metabolic process"/>
    <property type="evidence" value="ECO:0007669"/>
    <property type="project" value="UniProtKB-KW"/>
</dbReference>
<dbReference type="PRINTS" id="PR00747">
    <property type="entry name" value="GLYHDRLASE47"/>
</dbReference>
<evidence type="ECO:0000256" key="2">
    <source>
        <dbReference type="ARBA" id="ARBA00007658"/>
    </source>
</evidence>
<dbReference type="InterPro" id="IPR042018">
    <property type="entry name" value="GK1-3_metazoan-type"/>
</dbReference>
<comment type="pathway">
    <text evidence="1">Polyol metabolism; glycerol degradation via glycerol kinase pathway; sn-glycerol 3-phosphate from glycerol: step 1/1.</text>
</comment>
<dbReference type="InterPro" id="IPR018483">
    <property type="entry name" value="Carb_kinase_FGGY_CS"/>
</dbReference>
<dbReference type="AlphaFoldDB" id="A0A9W8JH75"/>
<dbReference type="GO" id="GO:0004571">
    <property type="term" value="F:mannosyl-oligosaccharide 1,2-alpha-mannosidase activity"/>
    <property type="evidence" value="ECO:0007669"/>
    <property type="project" value="InterPro"/>
</dbReference>
<dbReference type="GO" id="GO:0005739">
    <property type="term" value="C:mitochondrion"/>
    <property type="evidence" value="ECO:0007669"/>
    <property type="project" value="TreeGrafter"/>
</dbReference>
<evidence type="ECO:0000256" key="12">
    <source>
        <dbReference type="SAM" id="Phobius"/>
    </source>
</evidence>
<evidence type="ECO:0000259" key="13">
    <source>
        <dbReference type="Pfam" id="PF00370"/>
    </source>
</evidence>
<dbReference type="EMBL" id="JANBPK010000727">
    <property type="protein sequence ID" value="KAJ2934039.1"/>
    <property type="molecule type" value="Genomic_DNA"/>
</dbReference>
<keyword evidence="7" id="KW-0319">Glycerol metabolism</keyword>
<dbReference type="GO" id="GO:0016020">
    <property type="term" value="C:membrane"/>
    <property type="evidence" value="ECO:0007669"/>
    <property type="project" value="InterPro"/>
</dbReference>
<dbReference type="PROSITE" id="PS00933">
    <property type="entry name" value="FGGY_KINASES_1"/>
    <property type="match status" value="1"/>
</dbReference>